<dbReference type="Proteomes" id="UP000192569">
    <property type="component" value="Chromosome I"/>
</dbReference>
<feature type="transmembrane region" description="Helical" evidence="9">
    <location>
        <begin position="284"/>
        <end position="303"/>
    </location>
</feature>
<evidence type="ECO:0000256" key="3">
    <source>
        <dbReference type="ARBA" id="ARBA00022538"/>
    </source>
</evidence>
<evidence type="ECO:0000256" key="5">
    <source>
        <dbReference type="ARBA" id="ARBA00022958"/>
    </source>
</evidence>
<feature type="transmembrane region" description="Helical" evidence="9">
    <location>
        <begin position="482"/>
        <end position="508"/>
    </location>
</feature>
<evidence type="ECO:0000256" key="8">
    <source>
        <dbReference type="ARBA" id="ARBA00023136"/>
    </source>
</evidence>
<dbReference type="GO" id="GO:0030955">
    <property type="term" value="F:potassium ion binding"/>
    <property type="evidence" value="ECO:0007669"/>
    <property type="project" value="UniProtKB-UniRule"/>
</dbReference>
<feature type="transmembrane region" description="Helical" evidence="9">
    <location>
        <begin position="256"/>
        <end position="277"/>
    </location>
</feature>
<comment type="similarity">
    <text evidence="9">Belongs to the KdpA family.</text>
</comment>
<dbReference type="InterPro" id="IPR004623">
    <property type="entry name" value="KdpA"/>
</dbReference>
<dbReference type="GO" id="GO:0008556">
    <property type="term" value="F:P-type potassium transmembrane transporter activity"/>
    <property type="evidence" value="ECO:0007669"/>
    <property type="project" value="InterPro"/>
</dbReference>
<keyword evidence="2 9" id="KW-1003">Cell membrane</keyword>
<feature type="transmembrane region" description="Helical" evidence="9">
    <location>
        <begin position="133"/>
        <end position="155"/>
    </location>
</feature>
<feature type="transmembrane region" description="Helical" evidence="9">
    <location>
        <begin position="357"/>
        <end position="376"/>
    </location>
</feature>
<feature type="transmembrane region" description="Helical" evidence="9">
    <location>
        <begin position="330"/>
        <end position="350"/>
    </location>
</feature>
<dbReference type="STRING" id="698762.SAMN00808754_3043"/>
<accession>A0A1W1W3Q8</accession>
<comment type="subunit">
    <text evidence="9">The system is composed of three essential subunits: KdpA, KdpB and KdpC.</text>
</comment>
<keyword evidence="11" id="KW-1185">Reference proteome</keyword>
<feature type="transmembrane region" description="Helical" evidence="9">
    <location>
        <begin position="65"/>
        <end position="83"/>
    </location>
</feature>
<comment type="function">
    <text evidence="9">Part of the high-affinity ATP-driven potassium transport (or Kdp) system, which catalyzes the hydrolysis of ATP coupled with the electrogenic transport of potassium into the cytoplasm. This subunit binds the extracellular potassium ions and delivers the ions to the membrane domain of KdpB through an intramembrane tunnel.</text>
</comment>
<comment type="subcellular location">
    <subcellularLocation>
        <location evidence="9">Cell membrane</location>
        <topology evidence="9">Multi-pass membrane protein</topology>
    </subcellularLocation>
</comment>
<dbReference type="NCBIfam" id="TIGR00680">
    <property type="entry name" value="kdpA"/>
    <property type="match status" value="1"/>
</dbReference>
<name>A0A1W1W3Q8_9FIRM</name>
<keyword evidence="7 9" id="KW-0406">Ion transport</keyword>
<keyword evidence="8 9" id="KW-0472">Membrane</keyword>
<keyword evidence="4 9" id="KW-0812">Transmembrane</keyword>
<dbReference type="PIRSF" id="PIRSF001294">
    <property type="entry name" value="K_ATPaseA"/>
    <property type="match status" value="1"/>
</dbReference>
<evidence type="ECO:0000256" key="2">
    <source>
        <dbReference type="ARBA" id="ARBA00022475"/>
    </source>
</evidence>
<dbReference type="PANTHER" id="PTHR30607:SF2">
    <property type="entry name" value="POTASSIUM-TRANSPORTING ATPASE POTASSIUM-BINDING SUBUNIT"/>
    <property type="match status" value="1"/>
</dbReference>
<evidence type="ECO:0000313" key="11">
    <source>
        <dbReference type="Proteomes" id="UP000192569"/>
    </source>
</evidence>
<evidence type="ECO:0000256" key="9">
    <source>
        <dbReference type="HAMAP-Rule" id="MF_00275"/>
    </source>
</evidence>
<keyword evidence="3 9" id="KW-0633">Potassium transport</keyword>
<keyword evidence="5 9" id="KW-0630">Potassium</keyword>
<evidence type="ECO:0000313" key="10">
    <source>
        <dbReference type="EMBL" id="SMB99714.1"/>
    </source>
</evidence>
<organism evidence="10 11">
    <name type="scientific">Thermanaeromonas toyohensis ToBE</name>
    <dbReference type="NCBI Taxonomy" id="698762"/>
    <lineage>
        <taxon>Bacteria</taxon>
        <taxon>Bacillati</taxon>
        <taxon>Bacillota</taxon>
        <taxon>Clostridia</taxon>
        <taxon>Neomoorellales</taxon>
        <taxon>Neomoorellaceae</taxon>
        <taxon>Thermanaeromonas</taxon>
    </lineage>
</organism>
<dbReference type="PANTHER" id="PTHR30607">
    <property type="entry name" value="POTASSIUM-TRANSPORTING ATPASE A CHAIN"/>
    <property type="match status" value="1"/>
</dbReference>
<dbReference type="Pfam" id="PF03814">
    <property type="entry name" value="KdpA"/>
    <property type="match status" value="1"/>
</dbReference>
<keyword evidence="6 9" id="KW-1133">Transmembrane helix</keyword>
<dbReference type="EMBL" id="LT838272">
    <property type="protein sequence ID" value="SMB99714.1"/>
    <property type="molecule type" value="Genomic_DNA"/>
</dbReference>
<reference evidence="10 11" key="1">
    <citation type="submission" date="2017-04" db="EMBL/GenBank/DDBJ databases">
        <authorList>
            <person name="Afonso C.L."/>
            <person name="Miller P.J."/>
            <person name="Scott M.A."/>
            <person name="Spackman E."/>
            <person name="Goraichik I."/>
            <person name="Dimitrov K.M."/>
            <person name="Suarez D.L."/>
            <person name="Swayne D.E."/>
        </authorList>
    </citation>
    <scope>NUCLEOTIDE SEQUENCE [LARGE SCALE GENOMIC DNA]</scope>
    <source>
        <strain evidence="10 11">ToBE</strain>
    </source>
</reference>
<feature type="transmembrane region" description="Helical" evidence="9">
    <location>
        <begin position="422"/>
        <end position="441"/>
    </location>
</feature>
<feature type="transmembrane region" description="Helical" evidence="9">
    <location>
        <begin position="382"/>
        <end position="401"/>
    </location>
</feature>
<keyword evidence="1 9" id="KW-0813">Transport</keyword>
<feature type="transmembrane region" description="Helical" evidence="9">
    <location>
        <begin position="529"/>
        <end position="552"/>
    </location>
</feature>
<dbReference type="HAMAP" id="MF_00275">
    <property type="entry name" value="KdpA"/>
    <property type="match status" value="1"/>
</dbReference>
<dbReference type="AlphaFoldDB" id="A0A1W1W3Q8"/>
<dbReference type="GO" id="GO:0005886">
    <property type="term" value="C:plasma membrane"/>
    <property type="evidence" value="ECO:0007669"/>
    <property type="project" value="UniProtKB-SubCell"/>
</dbReference>
<evidence type="ECO:0000256" key="1">
    <source>
        <dbReference type="ARBA" id="ARBA00022448"/>
    </source>
</evidence>
<feature type="transmembrane region" description="Helical" evidence="9">
    <location>
        <begin position="6"/>
        <end position="27"/>
    </location>
</feature>
<gene>
    <name evidence="9" type="primary">kdpA</name>
    <name evidence="10" type="ORF">SAMN00808754_3043</name>
</gene>
<proteinExistence type="inferred from homology"/>
<evidence type="ECO:0000256" key="7">
    <source>
        <dbReference type="ARBA" id="ARBA00023065"/>
    </source>
</evidence>
<sequence length="567" mass="60885">MRFDLLQMGFYLLVLVLLAVPLGHYMARVFKGERTLLDPVLKPLEEIFYHLARVDAKKEMGWREYALSLLIFNFLGMLVVYLIQRFQGILPFNPQHFGAVPQDLAFNTAASFMTNTNWQAYAGERTMSYFTQMVALTVQNFLSAATGIAVALALTRGFIRRETSFLGNFWVDLTRATLWVLLPLSLLLALVLVSQGVIQNLSPYLKVTTLEGREQTLAMGPVASQEAIKLLGTNGGGFFGANSAHPYENPTPFTNLLEMLAMQVIPAALPITFGRLVGDRRQGIAILAAMFLLFVLGLSIVYASEYYGNPLIKALGVSSPTALEGKEVRFGLAQSSLFATITTAVACGAVNSMHDSFTPLGGFILLLQMMVGEVIFGGAGAGLYGMLIFVLLTVFIVGLMVGRTPEYLGKKIEAWEMKMATLAVLIPAAAILLGSAVAAITQAGTSSLLNSGPHGLSEILYAFSSSAGNNGSAFAGLNANTLFYNITLGITMLIGRFGVILPALAIAGSLAAKKTIPPGPGTFQTTTPLFVFLLAIVVLIVGALTFFPALALGPIVEHLLMLRGKTF</sequence>
<evidence type="ECO:0000256" key="6">
    <source>
        <dbReference type="ARBA" id="ARBA00022989"/>
    </source>
</evidence>
<evidence type="ECO:0000256" key="4">
    <source>
        <dbReference type="ARBA" id="ARBA00022692"/>
    </source>
</evidence>
<feature type="transmembrane region" description="Helical" evidence="9">
    <location>
        <begin position="176"/>
        <end position="198"/>
    </location>
</feature>
<protein>
    <recommendedName>
        <fullName evidence="9">Potassium-transporting ATPase potassium-binding subunit</fullName>
    </recommendedName>
    <alternativeName>
        <fullName evidence="9">ATP phosphohydrolase [potassium-transporting] A chain</fullName>
    </alternativeName>
    <alternativeName>
        <fullName evidence="9">Potassium-binding and translocating subunit A</fullName>
    </alternativeName>
    <alternativeName>
        <fullName evidence="9">Potassium-translocating ATPase A chain</fullName>
    </alternativeName>
</protein>